<evidence type="ECO:0000313" key="3">
    <source>
        <dbReference type="EMBL" id="KAJ2935035.1"/>
    </source>
</evidence>
<dbReference type="Pfam" id="PF00646">
    <property type="entry name" value="F-box"/>
    <property type="match status" value="1"/>
</dbReference>
<gene>
    <name evidence="3" type="ORF">H1R20_g2022</name>
</gene>
<organism evidence="3 4">
    <name type="scientific">Candolleomyces eurysporus</name>
    <dbReference type="NCBI Taxonomy" id="2828524"/>
    <lineage>
        <taxon>Eukaryota</taxon>
        <taxon>Fungi</taxon>
        <taxon>Dikarya</taxon>
        <taxon>Basidiomycota</taxon>
        <taxon>Agaricomycotina</taxon>
        <taxon>Agaricomycetes</taxon>
        <taxon>Agaricomycetidae</taxon>
        <taxon>Agaricales</taxon>
        <taxon>Agaricineae</taxon>
        <taxon>Psathyrellaceae</taxon>
        <taxon>Candolleomyces</taxon>
    </lineage>
</organism>
<feature type="compositionally biased region" description="Basic residues" evidence="1">
    <location>
        <begin position="44"/>
        <end position="54"/>
    </location>
</feature>
<feature type="region of interest" description="Disordered" evidence="1">
    <location>
        <begin position="1"/>
        <end position="54"/>
    </location>
</feature>
<evidence type="ECO:0000256" key="1">
    <source>
        <dbReference type="SAM" id="MobiDB-lite"/>
    </source>
</evidence>
<sequence length="595" mass="67684">MVTTRGQTRATTKELDTKPPAQTQPQPARKNGKRAEKVKATSNTKKKNAAAGKRRKNECILTDMPLDVLLEILKYMVPLDLANLSYTNKLFWEMLTGPVTASLWKTARAAYKAPAPPEDFSEPRWAMLLFGTMCQSCGSKTPRGIDWYLRKRFCLACEKLHLVSASRFKSAFRGRDPAILEYLPYTKSGPSTKGWRQYSDTLKIQYYWNEDIEESLQQWEKLSSRKSAKAKDELEAWKKRRKERVASLLEMVPTFSQWDTQLWRLEEEEKENNKKRRLEGAKARLLAMGHEQVDIDSGVTLRTIPTGVPNVTNAVWAKLRRDVEPLVIAAKKKRLVEEVKELAHTRMAILRTRYQHFLAGLPASESYCCPPVEFLGLVPAVREHLEAEKDVSVTAQDFDSVFQEMPNHIAEYQRRKKRTAVDTASERWGHAGPSPRYRVLQGWPMIASHCCVGGVNTLRNGAALAMPNNVVVDRELSAISYILLKLVGLPPDTTAVSEMDEKDARFVCVPCFSERTYQIFTWRGVIYHVACGGHQSTDTMPPFRLATPEDTKLARRATIARRDKAKAWSCNHCLDFIEADNAETKDVVLQHINDK</sequence>
<feature type="compositionally biased region" description="Polar residues" evidence="1">
    <location>
        <begin position="1"/>
        <end position="10"/>
    </location>
</feature>
<feature type="non-terminal residue" evidence="3">
    <location>
        <position position="1"/>
    </location>
</feature>
<proteinExistence type="predicted"/>
<evidence type="ECO:0000259" key="2">
    <source>
        <dbReference type="PROSITE" id="PS50181"/>
    </source>
</evidence>
<dbReference type="AlphaFoldDB" id="A0A9W8JQJ4"/>
<dbReference type="InterPro" id="IPR036047">
    <property type="entry name" value="F-box-like_dom_sf"/>
</dbReference>
<dbReference type="InterPro" id="IPR001810">
    <property type="entry name" value="F-box_dom"/>
</dbReference>
<protein>
    <recommendedName>
        <fullName evidence="2">F-box domain-containing protein</fullName>
    </recommendedName>
</protein>
<dbReference type="EMBL" id="JANBPK010000706">
    <property type="protein sequence ID" value="KAJ2935035.1"/>
    <property type="molecule type" value="Genomic_DNA"/>
</dbReference>
<dbReference type="CDD" id="cd09917">
    <property type="entry name" value="F-box_SF"/>
    <property type="match status" value="1"/>
</dbReference>
<keyword evidence="4" id="KW-1185">Reference proteome</keyword>
<dbReference type="PROSITE" id="PS50181">
    <property type="entry name" value="FBOX"/>
    <property type="match status" value="1"/>
</dbReference>
<name>A0A9W8JQJ4_9AGAR</name>
<reference evidence="3" key="1">
    <citation type="submission" date="2022-06" db="EMBL/GenBank/DDBJ databases">
        <title>Genome Sequence of Candolleomyces eurysporus.</title>
        <authorList>
            <person name="Buettner E."/>
        </authorList>
    </citation>
    <scope>NUCLEOTIDE SEQUENCE</scope>
    <source>
        <strain evidence="3">VTCC 930004</strain>
    </source>
</reference>
<comment type="caution">
    <text evidence="3">The sequence shown here is derived from an EMBL/GenBank/DDBJ whole genome shotgun (WGS) entry which is preliminary data.</text>
</comment>
<evidence type="ECO:0000313" key="4">
    <source>
        <dbReference type="Proteomes" id="UP001140091"/>
    </source>
</evidence>
<feature type="compositionally biased region" description="Low complexity" evidence="1">
    <location>
        <begin position="19"/>
        <end position="28"/>
    </location>
</feature>
<feature type="domain" description="F-box" evidence="2">
    <location>
        <begin position="58"/>
        <end position="107"/>
    </location>
</feature>
<dbReference type="OrthoDB" id="2322499at2759"/>
<dbReference type="Proteomes" id="UP001140091">
    <property type="component" value="Unassembled WGS sequence"/>
</dbReference>
<dbReference type="SUPFAM" id="SSF81383">
    <property type="entry name" value="F-box domain"/>
    <property type="match status" value="1"/>
</dbReference>
<accession>A0A9W8JQJ4</accession>